<dbReference type="FunFam" id="1.10.230.10:FF:000003">
    <property type="entry name" value="Citrate synthase"/>
    <property type="match status" value="1"/>
</dbReference>
<keyword evidence="6 12" id="KW-0808">Transferase</keyword>
<evidence type="ECO:0000256" key="3">
    <source>
        <dbReference type="ARBA" id="ARBA00010566"/>
    </source>
</evidence>
<evidence type="ECO:0000256" key="2">
    <source>
        <dbReference type="ARBA" id="ARBA00005026"/>
    </source>
</evidence>
<organism evidence="13 14">
    <name type="scientific">Variovorax paradoxus</name>
    <dbReference type="NCBI Taxonomy" id="34073"/>
    <lineage>
        <taxon>Bacteria</taxon>
        <taxon>Pseudomonadati</taxon>
        <taxon>Pseudomonadota</taxon>
        <taxon>Betaproteobacteria</taxon>
        <taxon>Burkholderiales</taxon>
        <taxon>Comamonadaceae</taxon>
        <taxon>Variovorax</taxon>
    </lineage>
</organism>
<evidence type="ECO:0000256" key="6">
    <source>
        <dbReference type="ARBA" id="ARBA00022679"/>
    </source>
</evidence>
<dbReference type="PROSITE" id="PS00480">
    <property type="entry name" value="CITRATE_SYNTHASE"/>
    <property type="match status" value="1"/>
</dbReference>
<dbReference type="EMBL" id="QFPP01000956">
    <property type="protein sequence ID" value="PZQ54235.1"/>
    <property type="molecule type" value="Genomic_DNA"/>
</dbReference>
<dbReference type="GO" id="GO:0006099">
    <property type="term" value="P:tricarboxylic acid cycle"/>
    <property type="evidence" value="ECO:0007669"/>
    <property type="project" value="UniProtKB-UniPathway"/>
</dbReference>
<dbReference type="GO" id="GO:0005975">
    <property type="term" value="P:carbohydrate metabolic process"/>
    <property type="evidence" value="ECO:0007669"/>
    <property type="project" value="TreeGrafter"/>
</dbReference>
<evidence type="ECO:0000313" key="13">
    <source>
        <dbReference type="EMBL" id="PZQ54235.1"/>
    </source>
</evidence>
<name>A0A2W5NU93_VARPD</name>
<evidence type="ECO:0000256" key="7">
    <source>
        <dbReference type="ARBA" id="ARBA00038917"/>
    </source>
</evidence>
<dbReference type="InterPro" id="IPR016143">
    <property type="entry name" value="Citrate_synth-like_sm_a-sub"/>
</dbReference>
<evidence type="ECO:0000256" key="4">
    <source>
        <dbReference type="ARBA" id="ARBA00012972"/>
    </source>
</evidence>
<dbReference type="InterPro" id="IPR036969">
    <property type="entry name" value="Citrate_synthase_sf"/>
</dbReference>
<dbReference type="PRINTS" id="PR00143">
    <property type="entry name" value="CITRTSNTHASE"/>
</dbReference>
<comment type="catalytic activity">
    <reaction evidence="9">
        <text>oxaloacetate + acetyl-CoA + H2O = citrate + CoA + H(+)</text>
        <dbReference type="Rhea" id="RHEA:16845"/>
        <dbReference type="ChEBI" id="CHEBI:15377"/>
        <dbReference type="ChEBI" id="CHEBI:15378"/>
        <dbReference type="ChEBI" id="CHEBI:16452"/>
        <dbReference type="ChEBI" id="CHEBI:16947"/>
        <dbReference type="ChEBI" id="CHEBI:57287"/>
        <dbReference type="ChEBI" id="CHEBI:57288"/>
        <dbReference type="EC" id="2.3.3.16"/>
    </reaction>
</comment>
<dbReference type="GO" id="GO:0036440">
    <property type="term" value="F:citrate synthase activity"/>
    <property type="evidence" value="ECO:0007669"/>
    <property type="project" value="UniProtKB-EC"/>
</dbReference>
<dbReference type="EC" id="2.3.3.16" evidence="4"/>
<dbReference type="GO" id="GO:0050440">
    <property type="term" value="F:2-methylcitrate synthase activity"/>
    <property type="evidence" value="ECO:0007669"/>
    <property type="project" value="UniProtKB-EC"/>
</dbReference>
<dbReference type="PANTHER" id="PTHR11739:SF25">
    <property type="entry name" value="CITRATE SYNTHASE-RELATED PROTEIN DDB_G0287281"/>
    <property type="match status" value="1"/>
</dbReference>
<dbReference type="GO" id="GO:0019679">
    <property type="term" value="P:propionate metabolic process, methylcitrate cycle"/>
    <property type="evidence" value="ECO:0007669"/>
    <property type="project" value="TreeGrafter"/>
</dbReference>
<comment type="pathway">
    <text evidence="1">Carbohydrate metabolism; tricarboxylic acid cycle; isocitrate from oxaloacetate: step 1/2.</text>
</comment>
<evidence type="ECO:0000256" key="10">
    <source>
        <dbReference type="ARBA" id="ARBA00069927"/>
    </source>
</evidence>
<evidence type="ECO:0000256" key="1">
    <source>
        <dbReference type="ARBA" id="ARBA00004751"/>
    </source>
</evidence>
<proteinExistence type="inferred from homology"/>
<accession>A0A2W5NU93</accession>
<sequence length="158" mass="17873">GPKHGGANEVAFEIQKRYDNPDEAEADIRRRIEAKEVVIGFGHPVYTVSDPRNVVIKGVARRLSEEAGSTRMFDIAERLESVMWDAKRMFPNLDWFSAVSYHLMGVPTSMFTPLFVIARTSGWAAHVIEQRIDNKIIRPSANYTGPEDQAFVPIDARR</sequence>
<evidence type="ECO:0000256" key="11">
    <source>
        <dbReference type="ARBA" id="ARBA00080294"/>
    </source>
</evidence>
<keyword evidence="5" id="KW-0816">Tricarboxylic acid cycle</keyword>
<comment type="catalytic activity">
    <reaction evidence="8">
        <text>propanoyl-CoA + oxaloacetate + H2O = (2S,3S)-2-methylcitrate + CoA + H(+)</text>
        <dbReference type="Rhea" id="RHEA:23780"/>
        <dbReference type="ChEBI" id="CHEBI:15377"/>
        <dbReference type="ChEBI" id="CHEBI:15378"/>
        <dbReference type="ChEBI" id="CHEBI:16452"/>
        <dbReference type="ChEBI" id="CHEBI:57287"/>
        <dbReference type="ChEBI" id="CHEBI:57392"/>
        <dbReference type="ChEBI" id="CHEBI:58853"/>
        <dbReference type="EC" id="2.3.3.5"/>
    </reaction>
</comment>
<dbReference type="Proteomes" id="UP000249135">
    <property type="component" value="Unassembled WGS sequence"/>
</dbReference>
<evidence type="ECO:0000313" key="14">
    <source>
        <dbReference type="Proteomes" id="UP000249135"/>
    </source>
</evidence>
<dbReference type="AlphaFoldDB" id="A0A2W5NU93"/>
<dbReference type="InterPro" id="IPR002020">
    <property type="entry name" value="Citrate_synthase"/>
</dbReference>
<keyword evidence="13" id="KW-0012">Acyltransferase</keyword>
<comment type="caution">
    <text evidence="13">The sequence shown here is derived from an EMBL/GenBank/DDBJ whole genome shotgun (WGS) entry which is preliminary data.</text>
</comment>
<evidence type="ECO:0000256" key="9">
    <source>
        <dbReference type="ARBA" id="ARBA00049288"/>
    </source>
</evidence>
<dbReference type="EC" id="2.3.3.5" evidence="7"/>
<evidence type="ECO:0000256" key="5">
    <source>
        <dbReference type="ARBA" id="ARBA00022532"/>
    </source>
</evidence>
<reference evidence="13 14" key="1">
    <citation type="submission" date="2017-08" db="EMBL/GenBank/DDBJ databases">
        <title>Infants hospitalized years apart are colonized by the same room-sourced microbial strains.</title>
        <authorList>
            <person name="Brooks B."/>
            <person name="Olm M.R."/>
            <person name="Firek B.A."/>
            <person name="Baker R."/>
            <person name="Thomas B.C."/>
            <person name="Morowitz M.J."/>
            <person name="Banfield J.F."/>
        </authorList>
    </citation>
    <scope>NUCLEOTIDE SEQUENCE [LARGE SCALE GENOMIC DNA]</scope>
    <source>
        <strain evidence="13">S2_005_003_R2_41</strain>
    </source>
</reference>
<dbReference type="Pfam" id="PF00285">
    <property type="entry name" value="Citrate_synt"/>
    <property type="match status" value="1"/>
</dbReference>
<dbReference type="UniPathway" id="UPA00223">
    <property type="reaction ID" value="UER00717"/>
</dbReference>
<dbReference type="PANTHER" id="PTHR11739">
    <property type="entry name" value="CITRATE SYNTHASE"/>
    <property type="match status" value="1"/>
</dbReference>
<protein>
    <recommendedName>
        <fullName evidence="10">2-methylcitrate synthase</fullName>
        <ecNumber evidence="4">2.3.3.16</ecNumber>
        <ecNumber evidence="7">2.3.3.5</ecNumber>
    </recommendedName>
    <alternativeName>
        <fullName evidence="11">Citrate synthase</fullName>
    </alternativeName>
</protein>
<dbReference type="InterPro" id="IPR016142">
    <property type="entry name" value="Citrate_synth-like_lrg_a-sub"/>
</dbReference>
<comment type="pathway">
    <text evidence="2">Organic acid metabolism; propanoate degradation.</text>
</comment>
<evidence type="ECO:0000256" key="8">
    <source>
        <dbReference type="ARBA" id="ARBA00049052"/>
    </source>
</evidence>
<dbReference type="Gene3D" id="1.10.580.10">
    <property type="entry name" value="Citrate Synthase, domain 1"/>
    <property type="match status" value="1"/>
</dbReference>
<comment type="similarity">
    <text evidence="3 12">Belongs to the citrate synthase family.</text>
</comment>
<evidence type="ECO:0000256" key="12">
    <source>
        <dbReference type="RuleBase" id="RU003406"/>
    </source>
</evidence>
<dbReference type="Gene3D" id="1.10.230.10">
    <property type="entry name" value="Cytochrome P450-Terp, domain 2"/>
    <property type="match status" value="1"/>
</dbReference>
<dbReference type="InterPro" id="IPR019810">
    <property type="entry name" value="Citrate_synthase_AS"/>
</dbReference>
<dbReference type="SUPFAM" id="SSF48256">
    <property type="entry name" value="Citrate synthase"/>
    <property type="match status" value="1"/>
</dbReference>
<feature type="non-terminal residue" evidence="13">
    <location>
        <position position="1"/>
    </location>
</feature>
<gene>
    <name evidence="13" type="ORF">DI563_32810</name>
</gene>